<proteinExistence type="predicted"/>
<dbReference type="GO" id="GO:0005886">
    <property type="term" value="C:plasma membrane"/>
    <property type="evidence" value="ECO:0007669"/>
    <property type="project" value="UniProtKB-SubCell"/>
</dbReference>
<dbReference type="InterPro" id="IPR005171">
    <property type="entry name" value="Cyt_c_oxidase_su4_prok"/>
</dbReference>
<keyword evidence="4 6" id="KW-1133">Transmembrane helix</keyword>
<feature type="transmembrane region" description="Helical" evidence="6">
    <location>
        <begin position="67"/>
        <end position="88"/>
    </location>
</feature>
<comment type="subcellular location">
    <subcellularLocation>
        <location evidence="1">Cell membrane</location>
        <topology evidence="1">Multi-pass membrane protein</topology>
    </subcellularLocation>
</comment>
<evidence type="ECO:0000256" key="6">
    <source>
        <dbReference type="SAM" id="Phobius"/>
    </source>
</evidence>
<name>A0A9X2Z4A3_9MYCO</name>
<keyword evidence="2" id="KW-1003">Cell membrane</keyword>
<dbReference type="EMBL" id="JACKVK010000011">
    <property type="protein sequence ID" value="MCV7423123.1"/>
    <property type="molecule type" value="Genomic_DNA"/>
</dbReference>
<accession>A0A9X2Z4A3</accession>
<dbReference type="AlphaFoldDB" id="A0A9X2Z4A3"/>
<gene>
    <name evidence="7" type="ORF">H7K45_21450</name>
</gene>
<dbReference type="Proteomes" id="UP001141629">
    <property type="component" value="Unassembled WGS sequence"/>
</dbReference>
<dbReference type="Pfam" id="PF03626">
    <property type="entry name" value="COX4_pro"/>
    <property type="match status" value="1"/>
</dbReference>
<sequence length="89" mass="10025">MSDTQRITATWIALSVVTIITWVLGHVERGFDERSTAVVALVVLAIAFGKVWLIIRHFMDVRSAPRWLKVFTDVWLLVLGVSVVSLYLA</sequence>
<protein>
    <submittedName>
        <fullName evidence="7">Cytochrome C oxidase subunit IV family protein</fullName>
    </submittedName>
</protein>
<dbReference type="RefSeq" id="WP_263998000.1">
    <property type="nucleotide sequence ID" value="NZ_JACKVK010000011.1"/>
</dbReference>
<feature type="transmembrane region" description="Helical" evidence="6">
    <location>
        <begin position="37"/>
        <end position="55"/>
    </location>
</feature>
<evidence type="ECO:0000313" key="8">
    <source>
        <dbReference type="Proteomes" id="UP001141629"/>
    </source>
</evidence>
<evidence type="ECO:0000256" key="1">
    <source>
        <dbReference type="ARBA" id="ARBA00004651"/>
    </source>
</evidence>
<keyword evidence="5 6" id="KW-0472">Membrane</keyword>
<evidence type="ECO:0000256" key="4">
    <source>
        <dbReference type="ARBA" id="ARBA00022989"/>
    </source>
</evidence>
<evidence type="ECO:0000313" key="7">
    <source>
        <dbReference type="EMBL" id="MCV7423123.1"/>
    </source>
</evidence>
<organism evidence="7 8">
    <name type="scientific">Mycobacterium yunnanensis</name>
    <dbReference type="NCBI Taxonomy" id="368477"/>
    <lineage>
        <taxon>Bacteria</taxon>
        <taxon>Bacillati</taxon>
        <taxon>Actinomycetota</taxon>
        <taxon>Actinomycetes</taxon>
        <taxon>Mycobacteriales</taxon>
        <taxon>Mycobacteriaceae</taxon>
        <taxon>Mycobacterium</taxon>
    </lineage>
</organism>
<reference evidence="7" key="2">
    <citation type="journal article" date="2022" name="BMC Genomics">
        <title>Comparative genome analysis of mycobacteria focusing on tRNA and non-coding RNA.</title>
        <authorList>
            <person name="Behra P.R.K."/>
            <person name="Pettersson B.M.F."/>
            <person name="Ramesh M."/>
            <person name="Das S."/>
            <person name="Dasgupta S."/>
            <person name="Kirsebom L.A."/>
        </authorList>
    </citation>
    <scope>NUCLEOTIDE SEQUENCE</scope>
    <source>
        <strain evidence="7">DSM 44838</strain>
    </source>
</reference>
<keyword evidence="8" id="KW-1185">Reference proteome</keyword>
<keyword evidence="3 6" id="KW-0812">Transmembrane</keyword>
<comment type="caution">
    <text evidence="7">The sequence shown here is derived from an EMBL/GenBank/DDBJ whole genome shotgun (WGS) entry which is preliminary data.</text>
</comment>
<feature type="transmembrane region" description="Helical" evidence="6">
    <location>
        <begin position="7"/>
        <end position="25"/>
    </location>
</feature>
<reference evidence="7" key="1">
    <citation type="submission" date="2020-07" db="EMBL/GenBank/DDBJ databases">
        <authorList>
            <person name="Pettersson B.M.F."/>
            <person name="Behra P.R.K."/>
            <person name="Ramesh M."/>
            <person name="Das S."/>
            <person name="Dasgupta S."/>
            <person name="Kirsebom L.A."/>
        </authorList>
    </citation>
    <scope>NUCLEOTIDE SEQUENCE</scope>
    <source>
        <strain evidence="7">DSM 44838</strain>
    </source>
</reference>
<evidence type="ECO:0000256" key="5">
    <source>
        <dbReference type="ARBA" id="ARBA00023136"/>
    </source>
</evidence>
<evidence type="ECO:0000256" key="2">
    <source>
        <dbReference type="ARBA" id="ARBA00022475"/>
    </source>
</evidence>
<evidence type="ECO:0000256" key="3">
    <source>
        <dbReference type="ARBA" id="ARBA00022692"/>
    </source>
</evidence>